<keyword evidence="3" id="KW-0645">Protease</keyword>
<dbReference type="InterPro" id="IPR029062">
    <property type="entry name" value="Class_I_gatase-like"/>
</dbReference>
<dbReference type="GO" id="GO:0004180">
    <property type="term" value="F:carboxypeptidase activity"/>
    <property type="evidence" value="ECO:0007669"/>
    <property type="project" value="UniProtKB-KW"/>
</dbReference>
<accession>A0ABV7YUS3</accession>
<feature type="domain" description="Peptidase M14" evidence="2">
    <location>
        <begin position="49"/>
        <end position="362"/>
    </location>
</feature>
<keyword evidence="3" id="KW-0378">Hydrolase</keyword>
<dbReference type="Proteomes" id="UP001595616">
    <property type="component" value="Unassembled WGS sequence"/>
</dbReference>
<name>A0ABV7YUS3_9BACT</name>
<dbReference type="RefSeq" id="WP_379837199.1">
    <property type="nucleotide sequence ID" value="NZ_JBHRYQ010000001.1"/>
</dbReference>
<dbReference type="InterPro" id="IPR000834">
    <property type="entry name" value="Peptidase_M14"/>
</dbReference>
<dbReference type="SMART" id="SM00631">
    <property type="entry name" value="Zn_pept"/>
    <property type="match status" value="1"/>
</dbReference>
<gene>
    <name evidence="3" type="ORF">ACFOOI_08945</name>
</gene>
<dbReference type="SUPFAM" id="SSF53187">
    <property type="entry name" value="Zn-dependent exopeptidases"/>
    <property type="match status" value="1"/>
</dbReference>
<evidence type="ECO:0000256" key="1">
    <source>
        <dbReference type="SAM" id="SignalP"/>
    </source>
</evidence>
<keyword evidence="1" id="KW-0732">Signal</keyword>
<keyword evidence="3" id="KW-0121">Carboxypeptidase</keyword>
<organism evidence="3 4">
    <name type="scientific">Lacihabitans lacunae</name>
    <dbReference type="NCBI Taxonomy" id="1028214"/>
    <lineage>
        <taxon>Bacteria</taxon>
        <taxon>Pseudomonadati</taxon>
        <taxon>Bacteroidota</taxon>
        <taxon>Cytophagia</taxon>
        <taxon>Cytophagales</taxon>
        <taxon>Leadbetterellaceae</taxon>
        <taxon>Lacihabitans</taxon>
    </lineage>
</organism>
<evidence type="ECO:0000259" key="2">
    <source>
        <dbReference type="SMART" id="SM00631"/>
    </source>
</evidence>
<dbReference type="EMBL" id="JBHRYQ010000001">
    <property type="protein sequence ID" value="MFC3810780.1"/>
    <property type="molecule type" value="Genomic_DNA"/>
</dbReference>
<feature type="chain" id="PRO_5046831054" evidence="1">
    <location>
        <begin position="20"/>
        <end position="848"/>
    </location>
</feature>
<sequence length="848" mass="95694">MKKLFFFCTLVLISISSFSQNDYFFPSKKLNDKIPTPEAFLGYKMGSHHTRYDKLVEYMRLLESLSDRLKVMKIGETNEHRDQIIVHFGTKENLQNIEKIREQHLDFVAGKKSEINEQKVVVWLGYNVHGNEASGAEAAILTAYYLAAIDGQESAGIFKNAVFLMEPVVNPDGRDRFSNWVNMHKGNPFVTDPLDREHNEVWPSGRVNHYWFDLNRDWYLSTQKETQNRIAFYHKWLPNVVTDFHEMGTNSTHFFEPTKLNAENPIVPQSNYRVLNETFAKYFEKALNDIGSLYFSKEAFDNFYPGYGNTYPDLLGGLGLLFEQGSSRGHAQESENGVLTFNFAVRNQLVNAIATIKAVAEQRELLLKHQVDFFKEIKQKASKEAIKGYIIGHNLDVNRNDLFRSYLKLHQIESYELGKELKIGDQVFEKGKGIYIPLEQDKNLFVKSIFERPKSFADSIFYDTSAWNLALAYGLPHAEVKAKPELDGLIKTTQLIDKDFKPSNYAYLLDWRLYNSPKALSILLSNGIIAKTAARSFGLAEKAWPQGTVMIPVQPQKMNSEQLFNFLKSVSEYAQVPFVPVSTGYSQSGIDLGSNNFKAVKPIKPIMLIGQGTSQYEVGEVWHLLDTKLSLPITKVDLGQANRVNLFGYTHLVMVSGNYSELSDEFVVHIKDWVKKGGVLIAIKSGAEWAIKNGLAATKLVDFANPNAAVARTNFEDVSNQAGAKNTGGAIFETDVDITHPIGYGLGERKLAVYKNSNLAFETSKKPGTNVSVYTAEPWLTGYLHPDNLKKIKNSTAIFSESIGGGTVVLFADNPNFRGTWFGTNKLFFNALFMSSTLENTRFGNEEE</sequence>
<protein>
    <submittedName>
        <fullName evidence="3">M14 family zinc carboxypeptidase</fullName>
    </submittedName>
</protein>
<dbReference type="SUPFAM" id="SSF52317">
    <property type="entry name" value="Class I glutamine amidotransferase-like"/>
    <property type="match status" value="1"/>
</dbReference>
<dbReference type="Gene3D" id="3.40.630.10">
    <property type="entry name" value="Zn peptidases"/>
    <property type="match status" value="1"/>
</dbReference>
<reference evidence="4" key="1">
    <citation type="journal article" date="2019" name="Int. J. Syst. Evol. Microbiol.">
        <title>The Global Catalogue of Microorganisms (GCM) 10K type strain sequencing project: providing services to taxonomists for standard genome sequencing and annotation.</title>
        <authorList>
            <consortium name="The Broad Institute Genomics Platform"/>
            <consortium name="The Broad Institute Genome Sequencing Center for Infectious Disease"/>
            <person name="Wu L."/>
            <person name="Ma J."/>
        </authorList>
    </citation>
    <scope>NUCLEOTIDE SEQUENCE [LARGE SCALE GENOMIC DNA]</scope>
    <source>
        <strain evidence="4">CECT 7956</strain>
    </source>
</reference>
<feature type="signal peptide" evidence="1">
    <location>
        <begin position="1"/>
        <end position="19"/>
    </location>
</feature>
<proteinExistence type="predicted"/>
<comment type="caution">
    <text evidence="3">The sequence shown here is derived from an EMBL/GenBank/DDBJ whole genome shotgun (WGS) entry which is preliminary data.</text>
</comment>
<dbReference type="Pfam" id="PF00246">
    <property type="entry name" value="Peptidase_M14"/>
    <property type="match status" value="1"/>
</dbReference>
<keyword evidence="4" id="KW-1185">Reference proteome</keyword>
<evidence type="ECO:0000313" key="3">
    <source>
        <dbReference type="EMBL" id="MFC3810780.1"/>
    </source>
</evidence>
<evidence type="ECO:0000313" key="4">
    <source>
        <dbReference type="Proteomes" id="UP001595616"/>
    </source>
</evidence>